<dbReference type="Pfam" id="PF07572">
    <property type="entry name" value="BCNT"/>
    <property type="match status" value="1"/>
</dbReference>
<feature type="compositionally biased region" description="Basic and acidic residues" evidence="3">
    <location>
        <begin position="34"/>
        <end position="60"/>
    </location>
</feature>
<feature type="domain" description="BCNT-C" evidence="4">
    <location>
        <begin position="190"/>
        <end position="271"/>
    </location>
</feature>
<evidence type="ECO:0000313" key="5">
    <source>
        <dbReference type="EMBL" id="KLO11384.1"/>
    </source>
</evidence>
<evidence type="ECO:0000256" key="2">
    <source>
        <dbReference type="ARBA" id="ARBA00019138"/>
    </source>
</evidence>
<protein>
    <recommendedName>
        <fullName evidence="2">SWR1-complex protein 5</fullName>
    </recommendedName>
</protein>
<dbReference type="PANTHER" id="PTHR48407">
    <property type="entry name" value="CRANIOFACIAL DEVELOPMENT PROTEIN 1"/>
    <property type="match status" value="1"/>
</dbReference>
<organism evidence="5 6">
    <name type="scientific">Schizopora paradoxa</name>
    <dbReference type="NCBI Taxonomy" id="27342"/>
    <lineage>
        <taxon>Eukaryota</taxon>
        <taxon>Fungi</taxon>
        <taxon>Dikarya</taxon>
        <taxon>Basidiomycota</taxon>
        <taxon>Agaricomycotina</taxon>
        <taxon>Agaricomycetes</taxon>
        <taxon>Hymenochaetales</taxon>
        <taxon>Schizoporaceae</taxon>
        <taxon>Schizopora</taxon>
    </lineage>
</organism>
<dbReference type="InterPro" id="IPR011421">
    <property type="entry name" value="BCNT-C"/>
</dbReference>
<proteinExistence type="inferred from homology"/>
<gene>
    <name evidence="5" type="ORF">SCHPADRAFT_891606</name>
</gene>
<comment type="similarity">
    <text evidence="1">Belongs to the SWC5 family.</text>
</comment>
<dbReference type="AlphaFoldDB" id="A0A0H2RHN8"/>
<dbReference type="OrthoDB" id="445677at2759"/>
<evidence type="ECO:0000313" key="6">
    <source>
        <dbReference type="Proteomes" id="UP000053477"/>
    </source>
</evidence>
<dbReference type="Proteomes" id="UP000053477">
    <property type="component" value="Unassembled WGS sequence"/>
</dbReference>
<keyword evidence="6" id="KW-1185">Reference proteome</keyword>
<reference evidence="5 6" key="1">
    <citation type="submission" date="2015-04" db="EMBL/GenBank/DDBJ databases">
        <title>Complete genome sequence of Schizopora paradoxa KUC8140, a cosmopolitan wood degrader in East Asia.</title>
        <authorList>
            <consortium name="DOE Joint Genome Institute"/>
            <person name="Min B."/>
            <person name="Park H."/>
            <person name="Jang Y."/>
            <person name="Kim J.-J."/>
            <person name="Kim K.H."/>
            <person name="Pangilinan J."/>
            <person name="Lipzen A."/>
            <person name="Riley R."/>
            <person name="Grigoriev I.V."/>
            <person name="Spatafora J.W."/>
            <person name="Choi I.-G."/>
        </authorList>
    </citation>
    <scope>NUCLEOTIDE SEQUENCE [LARGE SCALE GENOMIC DNA]</scope>
    <source>
        <strain evidence="5 6">KUC8140</strain>
    </source>
</reference>
<dbReference type="GO" id="GO:0000812">
    <property type="term" value="C:Swr1 complex"/>
    <property type="evidence" value="ECO:0007669"/>
    <property type="project" value="TreeGrafter"/>
</dbReference>
<dbReference type="InterPro" id="IPR027124">
    <property type="entry name" value="Swc5/CFDP1/2"/>
</dbReference>
<dbReference type="EMBL" id="KQ086001">
    <property type="protein sequence ID" value="KLO11384.1"/>
    <property type="molecule type" value="Genomic_DNA"/>
</dbReference>
<dbReference type="PANTHER" id="PTHR48407:SF1">
    <property type="entry name" value="CRANIOFACIAL DEVELOPMENT PROTEIN 1"/>
    <property type="match status" value="1"/>
</dbReference>
<dbReference type="STRING" id="27342.A0A0H2RHN8"/>
<feature type="compositionally biased region" description="Polar residues" evidence="3">
    <location>
        <begin position="147"/>
        <end position="158"/>
    </location>
</feature>
<evidence type="ECO:0000256" key="1">
    <source>
        <dbReference type="ARBA" id="ARBA00010465"/>
    </source>
</evidence>
<feature type="region of interest" description="Disordered" evidence="3">
    <location>
        <begin position="218"/>
        <end position="242"/>
    </location>
</feature>
<evidence type="ECO:0000259" key="4">
    <source>
        <dbReference type="PROSITE" id="PS51279"/>
    </source>
</evidence>
<feature type="compositionally biased region" description="Basic residues" evidence="3">
    <location>
        <begin position="183"/>
        <end position="193"/>
    </location>
</feature>
<dbReference type="InParanoid" id="A0A0H2RHN8"/>
<feature type="compositionally biased region" description="Polar residues" evidence="3">
    <location>
        <begin position="125"/>
        <end position="140"/>
    </location>
</feature>
<dbReference type="PROSITE" id="PS51279">
    <property type="entry name" value="BCNT_C"/>
    <property type="match status" value="1"/>
</dbReference>
<name>A0A0H2RHN8_9AGAM</name>
<feature type="compositionally biased region" description="Low complexity" evidence="3">
    <location>
        <begin position="159"/>
        <end position="181"/>
    </location>
</feature>
<feature type="region of interest" description="Disordered" evidence="3">
    <location>
        <begin position="1"/>
        <end position="206"/>
    </location>
</feature>
<feature type="compositionally biased region" description="Acidic residues" evidence="3">
    <location>
        <begin position="104"/>
        <end position="115"/>
    </location>
</feature>
<accession>A0A0H2RHN8</accession>
<evidence type="ECO:0000256" key="3">
    <source>
        <dbReference type="SAM" id="MobiDB-lite"/>
    </source>
</evidence>
<sequence length="272" mass="29857">MSTLANAVFSKDDSDSENDPDFVPAGDESSDDEERAKKDDAPVKESGEDEVEKKEKERKARAALWEDFQASVSSSSKVPENAETGPKPPVMVKIEKRHRFAGEEVVEVVEVPEDSQDAKKWPRWNPTSSSGDNANSTQDQKPVESGPSMSAITSEIPLNSNETNTAPSTTSATAVASSSTPKPKPKPGPRKSKTVLPGLPSGKPKKLTTLEKSAMDWRSHLSEQDGSTVDELERNRRSGGGGYLEKVEFMDRVEGRREELFEKEKGAKRRRL</sequence>